<gene>
    <name evidence="1" type="ORF">ATC1_12310</name>
</gene>
<keyword evidence="2" id="KW-1185">Reference proteome</keyword>
<dbReference type="AlphaFoldDB" id="A0A0K8PC99"/>
<organism evidence="1">
    <name type="scientific">Flexilinea flocculi</name>
    <dbReference type="NCBI Taxonomy" id="1678840"/>
    <lineage>
        <taxon>Bacteria</taxon>
        <taxon>Bacillati</taxon>
        <taxon>Chloroflexota</taxon>
        <taxon>Anaerolineae</taxon>
        <taxon>Anaerolineales</taxon>
        <taxon>Anaerolineaceae</taxon>
        <taxon>Flexilinea</taxon>
    </lineage>
</organism>
<proteinExistence type="predicted"/>
<dbReference type="STRING" id="1678840.ATC1_12310"/>
<evidence type="ECO:0000313" key="2">
    <source>
        <dbReference type="Proteomes" id="UP000053370"/>
    </source>
</evidence>
<name>A0A0K8PC99_9CHLR</name>
<evidence type="ECO:0000313" key="1">
    <source>
        <dbReference type="EMBL" id="GAP39775.1"/>
    </source>
</evidence>
<accession>A0A0K8PC99</accession>
<dbReference type="EMBL" id="DF968180">
    <property type="protein sequence ID" value="GAP39775.1"/>
    <property type="molecule type" value="Genomic_DNA"/>
</dbReference>
<sequence length="206" mass="23141">MNQTNPFGRIISANSRECVAGYRTSEKELPQFASIVRIPVQDESSYQIYGLVTDVQMEQDDFLRQIAAADSIADEVLVDNRYNRNIPIVIRIVFLGYRTENGFSHLLPPRPPLTLDSIFLCTSSEIADFTSHGNFGYLRHILRITNVPVSELLAVHIRQTAIAQRANNHPVWIKNAIMEIIELMKDDSSGLLEILSALGDADISIE</sequence>
<reference evidence="1" key="1">
    <citation type="journal article" date="2015" name="Genome Announc.">
        <title>Draft Genome Sequence of Anaerolineae Strain TC1, a Novel Isolate from a Methanogenic Wastewater Treatment System.</title>
        <authorList>
            <person name="Matsuura N."/>
            <person name="Tourlousse D.M."/>
            <person name="Sun L."/>
            <person name="Toyonaga M."/>
            <person name="Kuroda K."/>
            <person name="Ohashi A."/>
            <person name="Cruz R."/>
            <person name="Yamaguchi T."/>
            <person name="Sekiguchi Y."/>
        </authorList>
    </citation>
    <scope>NUCLEOTIDE SEQUENCE [LARGE SCALE GENOMIC DNA]</scope>
    <source>
        <strain evidence="1">TC1</strain>
    </source>
</reference>
<protein>
    <submittedName>
        <fullName evidence="1">Uncharacterized protein</fullName>
    </submittedName>
</protein>
<dbReference type="OrthoDB" id="159814at2"/>
<dbReference type="Proteomes" id="UP000053370">
    <property type="component" value="Unassembled WGS sequence"/>
</dbReference>
<dbReference type="RefSeq" id="WP_062278489.1">
    <property type="nucleotide sequence ID" value="NZ_DF968180.1"/>
</dbReference>